<dbReference type="PRINTS" id="PR00153">
    <property type="entry name" value="CSAPPISMRASE"/>
</dbReference>
<comment type="similarity">
    <text evidence="2">Belongs to the cyclophilin-type PPIase family.</text>
</comment>
<dbReference type="InterPro" id="IPR029000">
    <property type="entry name" value="Cyclophilin-like_dom_sf"/>
</dbReference>
<protein>
    <recommendedName>
        <fullName evidence="2">Peptidyl-prolyl cis-trans isomerase</fullName>
        <shortName evidence="2">PPIase</shortName>
        <ecNumber evidence="2">5.2.1.8</ecNumber>
    </recommendedName>
</protein>
<dbReference type="Gene3D" id="2.40.100.10">
    <property type="entry name" value="Cyclophilin-like"/>
    <property type="match status" value="1"/>
</dbReference>
<dbReference type="EC" id="5.2.1.8" evidence="2"/>
<dbReference type="PANTHER" id="PTHR45625:SF3">
    <property type="entry name" value="PEPTIDYL-PROLYL CIS-TRANS ISOMERASE B-RELATED"/>
    <property type="match status" value="1"/>
</dbReference>
<dbReference type="Pfam" id="PF00160">
    <property type="entry name" value="Pro_isomerase"/>
    <property type="match status" value="1"/>
</dbReference>
<proteinExistence type="inferred from homology"/>
<dbReference type="RefSeq" id="WP_246092391.1">
    <property type="nucleotide sequence ID" value="NZ_BAABCI010000014.1"/>
</dbReference>
<dbReference type="GO" id="GO:0003755">
    <property type="term" value="F:peptidyl-prolyl cis-trans isomerase activity"/>
    <property type="evidence" value="ECO:0007669"/>
    <property type="project" value="UniProtKB-UniRule"/>
</dbReference>
<dbReference type="InterPro" id="IPR002130">
    <property type="entry name" value="Cyclophilin-type_PPIase_dom"/>
</dbReference>
<dbReference type="CDD" id="cd00317">
    <property type="entry name" value="cyclophilin"/>
    <property type="match status" value="1"/>
</dbReference>
<evidence type="ECO:0000256" key="2">
    <source>
        <dbReference type="RuleBase" id="RU363019"/>
    </source>
</evidence>
<dbReference type="SUPFAM" id="SSF50891">
    <property type="entry name" value="Cyclophilin-like"/>
    <property type="match status" value="1"/>
</dbReference>
<dbReference type="Proteomes" id="UP000320806">
    <property type="component" value="Unassembled WGS sequence"/>
</dbReference>
<evidence type="ECO:0000256" key="1">
    <source>
        <dbReference type="ARBA" id="ARBA00002388"/>
    </source>
</evidence>
<name>A0A542EG97_9MICO</name>
<dbReference type="PROSITE" id="PS50072">
    <property type="entry name" value="CSA_PPIASE_2"/>
    <property type="match status" value="1"/>
</dbReference>
<reference evidence="5 6" key="1">
    <citation type="submission" date="2019-06" db="EMBL/GenBank/DDBJ databases">
        <title>Sequencing the genomes of 1000 actinobacteria strains.</title>
        <authorList>
            <person name="Klenk H.-P."/>
        </authorList>
    </citation>
    <scope>NUCLEOTIDE SEQUENCE [LARGE SCALE GENOMIC DNA]</scope>
    <source>
        <strain evidence="5 6">DSM 19828</strain>
    </source>
</reference>
<feature type="region of interest" description="Disordered" evidence="3">
    <location>
        <begin position="13"/>
        <end position="47"/>
    </location>
</feature>
<comment type="caution">
    <text evidence="5">The sequence shown here is derived from an EMBL/GenBank/DDBJ whole genome shotgun (WGS) entry which is preliminary data.</text>
</comment>
<evidence type="ECO:0000313" key="5">
    <source>
        <dbReference type="EMBL" id="TQJ14372.1"/>
    </source>
</evidence>
<comment type="catalytic activity">
    <reaction evidence="2">
        <text>[protein]-peptidylproline (omega=180) = [protein]-peptidylproline (omega=0)</text>
        <dbReference type="Rhea" id="RHEA:16237"/>
        <dbReference type="Rhea" id="RHEA-COMP:10747"/>
        <dbReference type="Rhea" id="RHEA-COMP:10748"/>
        <dbReference type="ChEBI" id="CHEBI:83833"/>
        <dbReference type="ChEBI" id="CHEBI:83834"/>
        <dbReference type="EC" id="5.2.1.8"/>
    </reaction>
</comment>
<evidence type="ECO:0000259" key="4">
    <source>
        <dbReference type="PROSITE" id="PS50072"/>
    </source>
</evidence>
<feature type="domain" description="PPIase cyclophilin-type" evidence="4">
    <location>
        <begin position="70"/>
        <end position="219"/>
    </location>
</feature>
<comment type="function">
    <text evidence="1 2">PPIases accelerate the folding of proteins. It catalyzes the cis-trans isomerization of proline imidic peptide bonds in oligopeptides.</text>
</comment>
<gene>
    <name evidence="5" type="ORF">FB459_1829</name>
</gene>
<keyword evidence="2 5" id="KW-0413">Isomerase</keyword>
<feature type="compositionally biased region" description="Low complexity" evidence="3">
    <location>
        <begin position="23"/>
        <end position="33"/>
    </location>
</feature>
<dbReference type="EMBL" id="VFMO01000001">
    <property type="protein sequence ID" value="TQJ14372.1"/>
    <property type="molecule type" value="Genomic_DNA"/>
</dbReference>
<sequence>MAATVIGGSLAGCADGDDSPQNTTSAGSSATSAGEGGAGGAACTPATSKEGLKLPAKECAQGKTFDASMETDQGTVKFELYGDKAPQTVASFIQLSGAYYADTSCHRLVPDFVLQCGDPTGTGQGGPGYTYGLENAPADDQYPRGTLAMARQGNKGDSNGGQFFVTLKDVPIPSDNAGGYTIFGKVVSGMDVVDKVAAGGVGADGTAPKTPVTIKKITVTEKKA</sequence>
<keyword evidence="6" id="KW-1185">Reference proteome</keyword>
<dbReference type="InterPro" id="IPR044666">
    <property type="entry name" value="Cyclophilin_A-like"/>
</dbReference>
<keyword evidence="2" id="KW-0697">Rotamase</keyword>
<dbReference type="AlphaFoldDB" id="A0A542EG97"/>
<dbReference type="PANTHER" id="PTHR45625">
    <property type="entry name" value="PEPTIDYL-PROLYL CIS-TRANS ISOMERASE-RELATED"/>
    <property type="match status" value="1"/>
</dbReference>
<accession>A0A542EG97</accession>
<evidence type="ECO:0000256" key="3">
    <source>
        <dbReference type="SAM" id="MobiDB-lite"/>
    </source>
</evidence>
<organism evidence="5 6">
    <name type="scientific">Yimella lutea</name>
    <dbReference type="NCBI Taxonomy" id="587872"/>
    <lineage>
        <taxon>Bacteria</taxon>
        <taxon>Bacillati</taxon>
        <taxon>Actinomycetota</taxon>
        <taxon>Actinomycetes</taxon>
        <taxon>Micrococcales</taxon>
        <taxon>Dermacoccaceae</taxon>
        <taxon>Yimella</taxon>
    </lineage>
</organism>
<evidence type="ECO:0000313" key="6">
    <source>
        <dbReference type="Proteomes" id="UP000320806"/>
    </source>
</evidence>